<dbReference type="GO" id="GO:0005886">
    <property type="term" value="C:plasma membrane"/>
    <property type="evidence" value="ECO:0007669"/>
    <property type="project" value="UniProtKB-SubCell"/>
</dbReference>
<dbReference type="AlphaFoldDB" id="A0A839F3K9"/>
<dbReference type="EMBL" id="JACGXL010000006">
    <property type="protein sequence ID" value="MBA8889176.1"/>
    <property type="molecule type" value="Genomic_DNA"/>
</dbReference>
<evidence type="ECO:0000256" key="2">
    <source>
        <dbReference type="ARBA" id="ARBA00011084"/>
    </source>
</evidence>
<dbReference type="Gene3D" id="2.10.70.20">
    <property type="entry name" value="gspk-gspi-gspj complex like domains"/>
    <property type="match status" value="1"/>
</dbReference>
<dbReference type="PANTHER" id="PTHR39583">
    <property type="entry name" value="TYPE II SECRETION SYSTEM PROTEIN J-RELATED"/>
    <property type="match status" value="1"/>
</dbReference>
<dbReference type="Pfam" id="PF07963">
    <property type="entry name" value="N_methyl"/>
    <property type="match status" value="1"/>
</dbReference>
<gene>
    <name evidence="11" type="ORF">FHW12_003419</name>
</gene>
<dbReference type="Pfam" id="PF11612">
    <property type="entry name" value="T2SSJ"/>
    <property type="match status" value="1"/>
</dbReference>
<dbReference type="GO" id="GO:0015627">
    <property type="term" value="C:type II protein secretion system complex"/>
    <property type="evidence" value="ECO:0007669"/>
    <property type="project" value="InterPro"/>
</dbReference>
<evidence type="ECO:0000313" key="11">
    <source>
        <dbReference type="EMBL" id="MBA8889176.1"/>
    </source>
</evidence>
<dbReference type="RefSeq" id="WP_182532225.1">
    <property type="nucleotide sequence ID" value="NZ_JACGXL010000006.1"/>
</dbReference>
<evidence type="ECO:0000256" key="9">
    <source>
        <dbReference type="ARBA" id="ARBA00023136"/>
    </source>
</evidence>
<dbReference type="PANTHER" id="PTHR39583:SF2">
    <property type="entry name" value="TYPE II SECRETION SYSTEM PROTEIN J"/>
    <property type="match status" value="1"/>
</dbReference>
<dbReference type="Gene3D" id="3.10.610.10">
    <property type="entry name" value="GSPII I/J protein-like"/>
    <property type="match status" value="1"/>
</dbReference>
<dbReference type="InterPro" id="IPR010055">
    <property type="entry name" value="T2SS_protein-GspJ"/>
</dbReference>
<name>A0A839F3K9_9GAMM</name>
<keyword evidence="12" id="KW-1185">Reference proteome</keyword>
<evidence type="ECO:0000256" key="5">
    <source>
        <dbReference type="ARBA" id="ARBA00022481"/>
    </source>
</evidence>
<evidence type="ECO:0000256" key="4">
    <source>
        <dbReference type="ARBA" id="ARBA00022475"/>
    </source>
</evidence>
<keyword evidence="9" id="KW-0472">Membrane</keyword>
<dbReference type="InterPro" id="IPR045584">
    <property type="entry name" value="Pilin-like"/>
</dbReference>
<dbReference type="NCBIfam" id="TIGR01711">
    <property type="entry name" value="gspJ"/>
    <property type="match status" value="1"/>
</dbReference>
<evidence type="ECO:0000313" key="12">
    <source>
        <dbReference type="Proteomes" id="UP000550401"/>
    </source>
</evidence>
<protein>
    <recommendedName>
        <fullName evidence="3">Type II secretion system protein J</fullName>
    </recommendedName>
</protein>
<proteinExistence type="inferred from homology"/>
<dbReference type="PROSITE" id="PS00409">
    <property type="entry name" value="PROKAR_NTER_METHYL"/>
    <property type="match status" value="1"/>
</dbReference>
<keyword evidence="7" id="KW-0812">Transmembrane</keyword>
<feature type="region of interest" description="Disordered" evidence="10">
    <location>
        <begin position="207"/>
        <end position="239"/>
    </location>
</feature>
<sequence>MRSRVAAEGFSLVELLVALAVFAALAAAAYGGLAAIARTRGALAVQQDRFAAIGRAVSSLERDLRQAVARPVLGGDGLTLRPALIGAGDALELSRLGYANPLAESRSNVERVAYTDERGTLRRGRYLVLDRAPNSLPLQRDLLARAGELRFRYYGCDGAWRDAWPPRDVLACQADAVPNGQLPRAVEFRFAPDGFGEIRRIVELPSPLPAKAAATPPDDEGTPPVGHGGRPQPPRGGGA</sequence>
<evidence type="ECO:0000256" key="10">
    <source>
        <dbReference type="SAM" id="MobiDB-lite"/>
    </source>
</evidence>
<keyword evidence="8" id="KW-1133">Transmembrane helix</keyword>
<evidence type="ECO:0000256" key="6">
    <source>
        <dbReference type="ARBA" id="ARBA00022519"/>
    </source>
</evidence>
<comment type="subcellular location">
    <subcellularLocation>
        <location evidence="1">Cell inner membrane</location>
        <topology evidence="1">Single-pass membrane protein</topology>
    </subcellularLocation>
</comment>
<dbReference type="GO" id="GO:0015628">
    <property type="term" value="P:protein secretion by the type II secretion system"/>
    <property type="evidence" value="ECO:0007669"/>
    <property type="project" value="InterPro"/>
</dbReference>
<dbReference type="InterPro" id="IPR012902">
    <property type="entry name" value="N_methyl_site"/>
</dbReference>
<dbReference type="NCBIfam" id="TIGR02532">
    <property type="entry name" value="IV_pilin_GFxxxE"/>
    <property type="match status" value="1"/>
</dbReference>
<organism evidence="11 12">
    <name type="scientific">Dokdonella fugitiva</name>
    <dbReference type="NCBI Taxonomy" id="328517"/>
    <lineage>
        <taxon>Bacteria</taxon>
        <taxon>Pseudomonadati</taxon>
        <taxon>Pseudomonadota</taxon>
        <taxon>Gammaproteobacteria</taxon>
        <taxon>Lysobacterales</taxon>
        <taxon>Rhodanobacteraceae</taxon>
        <taxon>Dokdonella</taxon>
    </lineage>
</organism>
<evidence type="ECO:0000256" key="1">
    <source>
        <dbReference type="ARBA" id="ARBA00004377"/>
    </source>
</evidence>
<keyword evidence="5" id="KW-0488">Methylation</keyword>
<evidence type="ECO:0000256" key="8">
    <source>
        <dbReference type="ARBA" id="ARBA00022989"/>
    </source>
</evidence>
<evidence type="ECO:0000256" key="3">
    <source>
        <dbReference type="ARBA" id="ARBA00021539"/>
    </source>
</evidence>
<evidence type="ECO:0000256" key="7">
    <source>
        <dbReference type="ARBA" id="ARBA00022692"/>
    </source>
</evidence>
<dbReference type="Proteomes" id="UP000550401">
    <property type="component" value="Unassembled WGS sequence"/>
</dbReference>
<dbReference type="SUPFAM" id="SSF54523">
    <property type="entry name" value="Pili subunits"/>
    <property type="match status" value="1"/>
</dbReference>
<accession>A0A839F3K9</accession>
<comment type="similarity">
    <text evidence="2">Belongs to the GSP J family.</text>
</comment>
<keyword evidence="6" id="KW-0997">Cell inner membrane</keyword>
<dbReference type="InterPro" id="IPR051621">
    <property type="entry name" value="T2SS_protein_J"/>
</dbReference>
<reference evidence="11 12" key="1">
    <citation type="submission" date="2020-07" db="EMBL/GenBank/DDBJ databases">
        <title>Genomic Encyclopedia of Type Strains, Phase IV (KMG-V): Genome sequencing to study the core and pangenomes of soil and plant-associated prokaryotes.</title>
        <authorList>
            <person name="Whitman W."/>
        </authorList>
    </citation>
    <scope>NUCLEOTIDE SEQUENCE [LARGE SCALE GENOMIC DNA]</scope>
    <source>
        <strain evidence="11 12">RH2WT43</strain>
    </source>
</reference>
<comment type="caution">
    <text evidence="11">The sequence shown here is derived from an EMBL/GenBank/DDBJ whole genome shotgun (WGS) entry which is preliminary data.</text>
</comment>
<keyword evidence="4" id="KW-1003">Cell membrane</keyword>